<evidence type="ECO:0000256" key="2">
    <source>
        <dbReference type="SAM" id="SignalP"/>
    </source>
</evidence>
<gene>
    <name evidence="3" type="ORF">GEV33_008446</name>
</gene>
<dbReference type="Pfam" id="PF07898">
    <property type="entry name" value="DUF1676"/>
    <property type="match status" value="1"/>
</dbReference>
<keyword evidence="2" id="KW-0732">Signal</keyword>
<feature type="chain" id="PRO_5035171748" evidence="2">
    <location>
        <begin position="19"/>
        <end position="148"/>
    </location>
</feature>
<reference evidence="3" key="2">
    <citation type="submission" date="2021-08" db="EMBL/GenBank/DDBJ databases">
        <authorList>
            <person name="Eriksson T."/>
        </authorList>
    </citation>
    <scope>NUCLEOTIDE SEQUENCE</scope>
    <source>
        <strain evidence="3">Stoneville</strain>
        <tissue evidence="3">Whole head</tissue>
    </source>
</reference>
<name>A0A8J6HHS5_TENMO</name>
<evidence type="ECO:0000313" key="4">
    <source>
        <dbReference type="Proteomes" id="UP000719412"/>
    </source>
</evidence>
<protein>
    <submittedName>
        <fullName evidence="3">Uncharacterized protein</fullName>
    </submittedName>
</protein>
<reference evidence="3" key="1">
    <citation type="journal article" date="2020" name="J Insects Food Feed">
        <title>The yellow mealworm (Tenebrio molitor) genome: a resource for the emerging insects as food and feed industry.</title>
        <authorList>
            <person name="Eriksson T."/>
            <person name="Andere A."/>
            <person name="Kelstrup H."/>
            <person name="Emery V."/>
            <person name="Picard C."/>
        </authorList>
    </citation>
    <scope>NUCLEOTIDE SEQUENCE</scope>
    <source>
        <strain evidence="3">Stoneville</strain>
        <tissue evidence="3">Whole head</tissue>
    </source>
</reference>
<sequence length="148" mass="16398">MRLHTLVFLLILFTLVYSASCQFSFGNLLDKISNLTSSNDLETARKKKKKGNKYTVPLLFGALMVKSIMFPLAFKAMAIMSSIAVVLSTMSLIISSIVGYVKLAVRSSAPSVKVIHKPYNSWAKDDDNSVKNYYAPAENSDWMAPPPQ</sequence>
<keyword evidence="1" id="KW-0472">Membrane</keyword>
<accession>A0A8J6HHS5</accession>
<comment type="caution">
    <text evidence="3">The sequence shown here is derived from an EMBL/GenBank/DDBJ whole genome shotgun (WGS) entry which is preliminary data.</text>
</comment>
<proteinExistence type="predicted"/>
<feature type="transmembrane region" description="Helical" evidence="1">
    <location>
        <begin position="54"/>
        <end position="74"/>
    </location>
</feature>
<dbReference type="InterPro" id="IPR012464">
    <property type="entry name" value="DUF1676"/>
</dbReference>
<keyword evidence="1" id="KW-1133">Transmembrane helix</keyword>
<dbReference type="EMBL" id="JABDTM020024366">
    <property type="protein sequence ID" value="KAH0814346.1"/>
    <property type="molecule type" value="Genomic_DNA"/>
</dbReference>
<dbReference type="AlphaFoldDB" id="A0A8J6HHS5"/>
<feature type="signal peptide" evidence="2">
    <location>
        <begin position="1"/>
        <end position="18"/>
    </location>
</feature>
<feature type="transmembrane region" description="Helical" evidence="1">
    <location>
        <begin position="81"/>
        <end position="101"/>
    </location>
</feature>
<keyword evidence="1" id="KW-0812">Transmembrane</keyword>
<evidence type="ECO:0000313" key="3">
    <source>
        <dbReference type="EMBL" id="KAH0814346.1"/>
    </source>
</evidence>
<dbReference type="Proteomes" id="UP000719412">
    <property type="component" value="Unassembled WGS sequence"/>
</dbReference>
<keyword evidence="4" id="KW-1185">Reference proteome</keyword>
<organism evidence="3 4">
    <name type="scientific">Tenebrio molitor</name>
    <name type="common">Yellow mealworm beetle</name>
    <dbReference type="NCBI Taxonomy" id="7067"/>
    <lineage>
        <taxon>Eukaryota</taxon>
        <taxon>Metazoa</taxon>
        <taxon>Ecdysozoa</taxon>
        <taxon>Arthropoda</taxon>
        <taxon>Hexapoda</taxon>
        <taxon>Insecta</taxon>
        <taxon>Pterygota</taxon>
        <taxon>Neoptera</taxon>
        <taxon>Endopterygota</taxon>
        <taxon>Coleoptera</taxon>
        <taxon>Polyphaga</taxon>
        <taxon>Cucujiformia</taxon>
        <taxon>Tenebrionidae</taxon>
        <taxon>Tenebrio</taxon>
    </lineage>
</organism>
<evidence type="ECO:0000256" key="1">
    <source>
        <dbReference type="SAM" id="Phobius"/>
    </source>
</evidence>